<protein>
    <recommendedName>
        <fullName evidence="4">Glycosyltransferase 2-like domain-containing protein</fullName>
    </recommendedName>
</protein>
<reference evidence="2" key="1">
    <citation type="submission" date="2021-02" db="EMBL/GenBank/DDBJ databases">
        <authorList>
            <person name="Nowell W R."/>
        </authorList>
    </citation>
    <scope>NUCLEOTIDE SEQUENCE</scope>
</reference>
<feature type="non-terminal residue" evidence="2">
    <location>
        <position position="1"/>
    </location>
</feature>
<evidence type="ECO:0000313" key="2">
    <source>
        <dbReference type="EMBL" id="CAF5168574.1"/>
    </source>
</evidence>
<evidence type="ECO:0008006" key="4">
    <source>
        <dbReference type="Google" id="ProtNLM"/>
    </source>
</evidence>
<organism evidence="2 3">
    <name type="scientific">Rotaria magnacalcarata</name>
    <dbReference type="NCBI Taxonomy" id="392030"/>
    <lineage>
        <taxon>Eukaryota</taxon>
        <taxon>Metazoa</taxon>
        <taxon>Spiralia</taxon>
        <taxon>Gnathifera</taxon>
        <taxon>Rotifera</taxon>
        <taxon>Eurotatoria</taxon>
        <taxon>Bdelloidea</taxon>
        <taxon>Philodinida</taxon>
        <taxon>Philodinidae</taxon>
        <taxon>Rotaria</taxon>
    </lineage>
</organism>
<sequence length="193" mass="22555">MKSNATIEQERQNYGYITDEKETATATHAFIETGLSSHRSMKSGSQRFRWNLAFNLLVWLIVPLPLWIPFVSNRVAYYLLASIQGVFVFMWTIIAILALKNALILYMNRSRSFIDDYSGYEKIPIRHIVAISCYKEPVDLIARSIQTLAEQTEIHRITMVISFEERTPDKEKKCEFLQEKFQNCAFERIIFTI</sequence>
<gene>
    <name evidence="2" type="ORF">GIL414_LOCUS66554</name>
</gene>
<dbReference type="EMBL" id="CAJOBJ010314832">
    <property type="protein sequence ID" value="CAF5168574.1"/>
    <property type="molecule type" value="Genomic_DNA"/>
</dbReference>
<dbReference type="PANTHER" id="PTHR36851:SF1">
    <property type="entry name" value="GLYCO_TRANS_2-LIKE DOMAIN-CONTAINING PROTEIN"/>
    <property type="match status" value="1"/>
</dbReference>
<comment type="caution">
    <text evidence="2">The sequence shown here is derived from an EMBL/GenBank/DDBJ whole genome shotgun (WGS) entry which is preliminary data.</text>
</comment>
<dbReference type="Proteomes" id="UP000681720">
    <property type="component" value="Unassembled WGS sequence"/>
</dbReference>
<keyword evidence="1" id="KW-1133">Transmembrane helix</keyword>
<accession>A0A8S3GS14</accession>
<feature type="transmembrane region" description="Helical" evidence="1">
    <location>
        <begin position="48"/>
        <end position="70"/>
    </location>
</feature>
<evidence type="ECO:0000256" key="1">
    <source>
        <dbReference type="SAM" id="Phobius"/>
    </source>
</evidence>
<name>A0A8S3GS14_9BILA</name>
<proteinExistence type="predicted"/>
<dbReference type="PANTHER" id="PTHR36851">
    <property type="entry name" value="UNNAMED PRODUCT"/>
    <property type="match status" value="1"/>
</dbReference>
<feature type="transmembrane region" description="Helical" evidence="1">
    <location>
        <begin position="76"/>
        <end position="99"/>
    </location>
</feature>
<keyword evidence="1" id="KW-0812">Transmembrane</keyword>
<dbReference type="AlphaFoldDB" id="A0A8S3GS14"/>
<keyword evidence="1" id="KW-0472">Membrane</keyword>
<evidence type="ECO:0000313" key="3">
    <source>
        <dbReference type="Proteomes" id="UP000681720"/>
    </source>
</evidence>